<evidence type="ECO:0000313" key="3">
    <source>
        <dbReference type="Proteomes" id="UP000324222"/>
    </source>
</evidence>
<gene>
    <name evidence="2" type="ORF">E2C01_035372</name>
</gene>
<dbReference type="EMBL" id="VSRR010005178">
    <property type="protein sequence ID" value="MPC41769.1"/>
    <property type="molecule type" value="Genomic_DNA"/>
</dbReference>
<dbReference type="Proteomes" id="UP000324222">
    <property type="component" value="Unassembled WGS sequence"/>
</dbReference>
<accession>A0A5B7F954</accession>
<proteinExistence type="predicted"/>
<protein>
    <submittedName>
        <fullName evidence="2">Uncharacterized protein</fullName>
    </submittedName>
</protein>
<name>A0A5B7F954_PORTR</name>
<keyword evidence="3" id="KW-1185">Reference proteome</keyword>
<sequence>MTGRRPAEEHKESKHPPPPLFQQLIQSADKRVMSHTIAGFTELISFRDPHVMSSRLMVEKPERDVERVIDASLAEVIAGHLR</sequence>
<feature type="region of interest" description="Disordered" evidence="1">
    <location>
        <begin position="1"/>
        <end position="21"/>
    </location>
</feature>
<dbReference type="OrthoDB" id="10252687at2759"/>
<reference evidence="2 3" key="1">
    <citation type="submission" date="2019-05" db="EMBL/GenBank/DDBJ databases">
        <title>Another draft genome of Portunus trituberculatus and its Hox gene families provides insights of decapod evolution.</title>
        <authorList>
            <person name="Jeong J.-H."/>
            <person name="Song I."/>
            <person name="Kim S."/>
            <person name="Choi T."/>
            <person name="Kim D."/>
            <person name="Ryu S."/>
            <person name="Kim W."/>
        </authorList>
    </citation>
    <scope>NUCLEOTIDE SEQUENCE [LARGE SCALE GENOMIC DNA]</scope>
    <source>
        <tissue evidence="2">Muscle</tissue>
    </source>
</reference>
<evidence type="ECO:0000256" key="1">
    <source>
        <dbReference type="SAM" id="MobiDB-lite"/>
    </source>
</evidence>
<feature type="compositionally biased region" description="Basic and acidic residues" evidence="1">
    <location>
        <begin position="1"/>
        <end position="15"/>
    </location>
</feature>
<evidence type="ECO:0000313" key="2">
    <source>
        <dbReference type="EMBL" id="MPC41769.1"/>
    </source>
</evidence>
<dbReference type="AlphaFoldDB" id="A0A5B7F954"/>
<comment type="caution">
    <text evidence="2">The sequence shown here is derived from an EMBL/GenBank/DDBJ whole genome shotgun (WGS) entry which is preliminary data.</text>
</comment>
<organism evidence="2 3">
    <name type="scientific">Portunus trituberculatus</name>
    <name type="common">Swimming crab</name>
    <name type="synonym">Neptunus trituberculatus</name>
    <dbReference type="NCBI Taxonomy" id="210409"/>
    <lineage>
        <taxon>Eukaryota</taxon>
        <taxon>Metazoa</taxon>
        <taxon>Ecdysozoa</taxon>
        <taxon>Arthropoda</taxon>
        <taxon>Crustacea</taxon>
        <taxon>Multicrustacea</taxon>
        <taxon>Malacostraca</taxon>
        <taxon>Eumalacostraca</taxon>
        <taxon>Eucarida</taxon>
        <taxon>Decapoda</taxon>
        <taxon>Pleocyemata</taxon>
        <taxon>Brachyura</taxon>
        <taxon>Eubrachyura</taxon>
        <taxon>Portunoidea</taxon>
        <taxon>Portunidae</taxon>
        <taxon>Portuninae</taxon>
        <taxon>Portunus</taxon>
    </lineage>
</organism>